<accession>A0AB39UW13</accession>
<dbReference type="KEGG" id="tcd:AAIA72_14655"/>
<proteinExistence type="predicted"/>
<feature type="transmembrane region" description="Helical" evidence="1">
    <location>
        <begin position="153"/>
        <end position="173"/>
    </location>
</feature>
<feature type="transmembrane region" description="Helical" evidence="1">
    <location>
        <begin position="51"/>
        <end position="73"/>
    </location>
</feature>
<reference evidence="2" key="1">
    <citation type="submission" date="2024-05" db="EMBL/GenBank/DDBJ databases">
        <title>Genome sequencing of novel strain.</title>
        <authorList>
            <person name="Ganbat D."/>
            <person name="Ganbat S."/>
            <person name="Lee S.-J."/>
        </authorList>
    </citation>
    <scope>NUCLEOTIDE SEQUENCE</scope>
    <source>
        <strain evidence="2">SMD15-11</strain>
    </source>
</reference>
<keyword evidence="1" id="KW-0812">Transmembrane</keyword>
<evidence type="ECO:0000256" key="1">
    <source>
        <dbReference type="SAM" id="Phobius"/>
    </source>
</evidence>
<dbReference type="InterPro" id="IPR032690">
    <property type="entry name" value="CarS"/>
</dbReference>
<dbReference type="Pfam" id="PF01864">
    <property type="entry name" value="CarS-like"/>
    <property type="match status" value="1"/>
</dbReference>
<feature type="transmembrane region" description="Helical" evidence="1">
    <location>
        <begin position="85"/>
        <end position="105"/>
    </location>
</feature>
<keyword evidence="1" id="KW-0472">Membrane</keyword>
<feature type="transmembrane region" description="Helical" evidence="1">
    <location>
        <begin position="6"/>
        <end position="30"/>
    </location>
</feature>
<dbReference type="EMBL" id="CP154858">
    <property type="protein sequence ID" value="XDT72020.1"/>
    <property type="molecule type" value="Genomic_DNA"/>
</dbReference>
<gene>
    <name evidence="2" type="ORF">AAIA72_14655</name>
</gene>
<organism evidence="2">
    <name type="scientific">Thermohahella caldifontis</name>
    <dbReference type="NCBI Taxonomy" id="3142973"/>
    <lineage>
        <taxon>Bacteria</taxon>
        <taxon>Pseudomonadati</taxon>
        <taxon>Pseudomonadota</taxon>
        <taxon>Gammaproteobacteria</taxon>
        <taxon>Oceanospirillales</taxon>
        <taxon>Hahellaceae</taxon>
        <taxon>Thermohahella</taxon>
    </lineage>
</organism>
<protein>
    <submittedName>
        <fullName evidence="2">CDP-archaeol synthase</fullName>
    </submittedName>
</protein>
<evidence type="ECO:0000313" key="2">
    <source>
        <dbReference type="EMBL" id="XDT72020.1"/>
    </source>
</evidence>
<dbReference type="AlphaFoldDB" id="A0AB39UW13"/>
<keyword evidence="1" id="KW-1133">Transmembrane helix</keyword>
<dbReference type="RefSeq" id="WP_369601041.1">
    <property type="nucleotide sequence ID" value="NZ_CP154858.1"/>
</dbReference>
<name>A0AB39UW13_9GAMM</name>
<sequence>MAEWSTHLIAALWLTLPIVVGGVAHMYAVSHQWLEGLKIPIHARWFGANKTWRGVVLMPLLTIPGAWLLHAASPWWPGTLHSLQAVPSTVLGLALGLGYILMELPNSFIKRRLGIAPGETPEHLKALFILIDQWDSAIGFTLAYALLTDLPATTLLTLILIFPAVALGVKRLLFVLRWKEKAV</sequence>